<accession>Q2H392</accession>
<dbReference type="VEuPathDB" id="FungiDB:CHGG_03754"/>
<dbReference type="InterPro" id="IPR052999">
    <property type="entry name" value="PTS1_Protein"/>
</dbReference>
<proteinExistence type="predicted"/>
<sequence length="250" mass="27995">MSNTNDSFPAISQSLADLFAKAEAEFPPRFREHGWYLTVLASFVGTGQQQLAGHLYKHLVAQPQYQTSEARQALVRRLRGALVKCIIINGIPVVIEAITSISEVERPEDQDYSCSRKMAKLESYRADWQIGLETSERAAKVLKVLYKSEKGGHVKTLQSHLDIPWISVNVSYGLFLSDHRILTMQETELVVLPAVMTQNLRGPTYWHLRACLRVGMEAEEVEAVHKIIEAVAAHGGKTLDVQRVKDVTDA</sequence>
<evidence type="ECO:0000313" key="2">
    <source>
        <dbReference type="Proteomes" id="UP000001056"/>
    </source>
</evidence>
<gene>
    <name evidence="1" type="ORF">CHGG_03754</name>
</gene>
<name>Q2H392_CHAGB</name>
<dbReference type="SUPFAM" id="SSF69118">
    <property type="entry name" value="AhpD-like"/>
    <property type="match status" value="1"/>
</dbReference>
<dbReference type="Proteomes" id="UP000001056">
    <property type="component" value="Unassembled WGS sequence"/>
</dbReference>
<dbReference type="PANTHER" id="PTHR28180:SF5">
    <property type="entry name" value="DNA POLYMERASE ALPHA SUBUNIT B"/>
    <property type="match status" value="1"/>
</dbReference>
<dbReference type="PANTHER" id="PTHR28180">
    <property type="entry name" value="CONSERVED MITOCHONDRIAL PROTEIN-RELATED"/>
    <property type="match status" value="1"/>
</dbReference>
<dbReference type="Gene3D" id="1.20.1290.10">
    <property type="entry name" value="AhpD-like"/>
    <property type="match status" value="1"/>
</dbReference>
<organism evidence="1 2">
    <name type="scientific">Chaetomium globosum (strain ATCC 6205 / CBS 148.51 / DSM 1962 / NBRC 6347 / NRRL 1970)</name>
    <name type="common">Soil fungus</name>
    <dbReference type="NCBI Taxonomy" id="306901"/>
    <lineage>
        <taxon>Eukaryota</taxon>
        <taxon>Fungi</taxon>
        <taxon>Dikarya</taxon>
        <taxon>Ascomycota</taxon>
        <taxon>Pezizomycotina</taxon>
        <taxon>Sordariomycetes</taxon>
        <taxon>Sordariomycetidae</taxon>
        <taxon>Sordariales</taxon>
        <taxon>Chaetomiaceae</taxon>
        <taxon>Chaetomium</taxon>
    </lineage>
</organism>
<reference evidence="2" key="1">
    <citation type="journal article" date="2015" name="Genome Announc.">
        <title>Draft genome sequence of the cellulolytic fungus Chaetomium globosum.</title>
        <authorList>
            <person name="Cuomo C.A."/>
            <person name="Untereiner W.A."/>
            <person name="Ma L.-J."/>
            <person name="Grabherr M."/>
            <person name="Birren B.W."/>
        </authorList>
    </citation>
    <scope>NUCLEOTIDE SEQUENCE [LARGE SCALE GENOMIC DNA]</scope>
    <source>
        <strain evidence="2">ATCC 6205 / CBS 148.51 / DSM 1962 / NBRC 6347 / NRRL 1970</strain>
    </source>
</reference>
<dbReference type="RefSeq" id="XP_001222968.1">
    <property type="nucleotide sequence ID" value="XM_001222967.1"/>
</dbReference>
<dbReference type="GeneID" id="4392942"/>
<dbReference type="AlphaFoldDB" id="Q2H392"/>
<protein>
    <recommendedName>
        <fullName evidence="3">Carboxymuconolactone decarboxylase-like domain-containing protein</fullName>
    </recommendedName>
</protein>
<dbReference type="InParanoid" id="Q2H392"/>
<dbReference type="eggNOG" id="ENOG502SAR1">
    <property type="taxonomic scope" value="Eukaryota"/>
</dbReference>
<dbReference type="HOGENOM" id="CLU_065389_1_0_1"/>
<keyword evidence="2" id="KW-1185">Reference proteome</keyword>
<dbReference type="FunCoup" id="Q2H392">
    <property type="interactions" value="6"/>
</dbReference>
<dbReference type="OMA" id="ADQLYLH"/>
<dbReference type="OrthoDB" id="4571203at2759"/>
<evidence type="ECO:0000313" key="1">
    <source>
        <dbReference type="EMBL" id="EAQ87135.1"/>
    </source>
</evidence>
<dbReference type="InterPro" id="IPR029032">
    <property type="entry name" value="AhpD-like"/>
</dbReference>
<dbReference type="EMBL" id="CH408032">
    <property type="protein sequence ID" value="EAQ87135.1"/>
    <property type="molecule type" value="Genomic_DNA"/>
</dbReference>
<evidence type="ECO:0008006" key="3">
    <source>
        <dbReference type="Google" id="ProtNLM"/>
    </source>
</evidence>